<comment type="caution">
    <text evidence="1">The sequence shown here is derived from an EMBL/GenBank/DDBJ whole genome shotgun (WGS) entry which is preliminary data.</text>
</comment>
<sequence length="420" mass="48580">MQQKQATTTANCPSIPPWCNPSTFSRLITFRLPSYPIKWRRKRCQSVLDLPIPRPTQSEKHEVRRKIFRIHHEHHLRAPRVLCSSKNILNLPCELVSQILESCFDISTVGQDHHTHTQVLRTLRLVCNPFARLLKHRAFEFLSIPNVQILSQVLEFFKAPTNTAHLANVKRLYILNHDVPREDHHLYACKLWELFKTLEWGSSLNEIEIGFGTLAYPQGVTPKPFTDPLYLTEGNRQVRIEYTCFENLLACTPIWMDSTKIHVTLRVDHLAAGLYKSMIILHPSLRGLDIADAVSAEAALTTHTIGGKSYLRPKLQVLRIRSSRPIFRRFWRRDMFQTLEILVLDKIPAMLKNWTINQTIPYEFEPLQNLKLLIITGLRSDEQIDQGYIDWRGSFGVKVLKAPGDTEVSLREIIHQHASL</sequence>
<evidence type="ECO:0000313" key="1">
    <source>
        <dbReference type="EMBL" id="KAG0145093.1"/>
    </source>
</evidence>
<keyword evidence="2" id="KW-1185">Reference proteome</keyword>
<dbReference type="OrthoDB" id="10422998at2759"/>
<evidence type="ECO:0000313" key="2">
    <source>
        <dbReference type="Proteomes" id="UP000886653"/>
    </source>
</evidence>
<proteinExistence type="predicted"/>
<reference evidence="1" key="1">
    <citation type="submission" date="2013-11" db="EMBL/GenBank/DDBJ databases">
        <title>Genome sequence of the fusiform rust pathogen reveals effectors for host alternation and coevolution with pine.</title>
        <authorList>
            <consortium name="DOE Joint Genome Institute"/>
            <person name="Smith K."/>
            <person name="Pendleton A."/>
            <person name="Kubisiak T."/>
            <person name="Anderson C."/>
            <person name="Salamov A."/>
            <person name="Aerts A."/>
            <person name="Riley R."/>
            <person name="Clum A."/>
            <person name="Lindquist E."/>
            <person name="Ence D."/>
            <person name="Campbell M."/>
            <person name="Kronenberg Z."/>
            <person name="Feau N."/>
            <person name="Dhillon B."/>
            <person name="Hamelin R."/>
            <person name="Burleigh J."/>
            <person name="Smith J."/>
            <person name="Yandell M."/>
            <person name="Nelson C."/>
            <person name="Grigoriev I."/>
            <person name="Davis J."/>
        </authorList>
    </citation>
    <scope>NUCLEOTIDE SEQUENCE</scope>
    <source>
        <strain evidence="1">G11</strain>
    </source>
</reference>
<gene>
    <name evidence="1" type="ORF">CROQUDRAFT_79224</name>
</gene>
<dbReference type="EMBL" id="MU167283">
    <property type="protein sequence ID" value="KAG0145093.1"/>
    <property type="molecule type" value="Genomic_DNA"/>
</dbReference>
<dbReference type="Proteomes" id="UP000886653">
    <property type="component" value="Unassembled WGS sequence"/>
</dbReference>
<name>A0A9P6NFN2_9BASI</name>
<protein>
    <submittedName>
        <fullName evidence="1">Uncharacterized protein</fullName>
    </submittedName>
</protein>
<organism evidence="1 2">
    <name type="scientific">Cronartium quercuum f. sp. fusiforme G11</name>
    <dbReference type="NCBI Taxonomy" id="708437"/>
    <lineage>
        <taxon>Eukaryota</taxon>
        <taxon>Fungi</taxon>
        <taxon>Dikarya</taxon>
        <taxon>Basidiomycota</taxon>
        <taxon>Pucciniomycotina</taxon>
        <taxon>Pucciniomycetes</taxon>
        <taxon>Pucciniales</taxon>
        <taxon>Coleosporiaceae</taxon>
        <taxon>Cronartium</taxon>
    </lineage>
</organism>
<accession>A0A9P6NFN2</accession>
<dbReference type="AlphaFoldDB" id="A0A9P6NFN2"/>